<proteinExistence type="predicted"/>
<name>A6HWA0_RAT</name>
<dbReference type="EMBL" id="CH473952">
    <property type="protein sequence ID" value="EDL82386.1"/>
    <property type="molecule type" value="Genomic_DNA"/>
</dbReference>
<reference evidence="2" key="1">
    <citation type="submission" date="2005-09" db="EMBL/GenBank/DDBJ databases">
        <authorList>
            <person name="Mural R.J."/>
            <person name="Li P.W."/>
            <person name="Adams M.D."/>
            <person name="Amanatides P.G."/>
            <person name="Baden-Tillson H."/>
            <person name="Barnstead M."/>
            <person name="Chin S.H."/>
            <person name="Dew I."/>
            <person name="Evans C.A."/>
            <person name="Ferriera S."/>
            <person name="Flanigan M."/>
            <person name="Fosler C."/>
            <person name="Glodek A."/>
            <person name="Gu Z."/>
            <person name="Holt R.A."/>
            <person name="Jennings D."/>
            <person name="Kraft C.L."/>
            <person name="Lu F."/>
            <person name="Nguyen T."/>
            <person name="Nusskern D.R."/>
            <person name="Pfannkoch C.M."/>
            <person name="Sitter C."/>
            <person name="Sutton G.G."/>
            <person name="Venter J.C."/>
            <person name="Wang Z."/>
            <person name="Woodage T."/>
            <person name="Zheng X.H."/>
            <person name="Zhong F."/>
        </authorList>
    </citation>
    <scope>NUCLEOTIDE SEQUENCE [LARGE SCALE GENOMIC DNA]</scope>
    <source>
        <strain>BN</strain>
        <strain evidence="2">Sprague-Dawley</strain>
    </source>
</reference>
<sequence>MAQPLKARLTTKNIKSNINKKGFLRF</sequence>
<evidence type="ECO:0000313" key="2">
    <source>
        <dbReference type="Proteomes" id="UP000234681"/>
    </source>
</evidence>
<dbReference type="AlphaFoldDB" id="A6HWA0"/>
<accession>A6HWA0</accession>
<evidence type="ECO:0000313" key="1">
    <source>
        <dbReference type="EMBL" id="EDL82386.1"/>
    </source>
</evidence>
<organism evidence="1 2">
    <name type="scientific">Rattus norvegicus</name>
    <name type="common">Rat</name>
    <dbReference type="NCBI Taxonomy" id="10116"/>
    <lineage>
        <taxon>Eukaryota</taxon>
        <taxon>Metazoa</taxon>
        <taxon>Chordata</taxon>
        <taxon>Craniata</taxon>
        <taxon>Vertebrata</taxon>
        <taxon>Euteleostomi</taxon>
        <taxon>Mammalia</taxon>
        <taxon>Eutheria</taxon>
        <taxon>Euarchontoglires</taxon>
        <taxon>Glires</taxon>
        <taxon>Rodentia</taxon>
        <taxon>Myomorpha</taxon>
        <taxon>Muroidea</taxon>
        <taxon>Muridae</taxon>
        <taxon>Murinae</taxon>
        <taxon>Rattus</taxon>
    </lineage>
</organism>
<gene>
    <name evidence="1" type="ORF">rCG_29042</name>
</gene>
<dbReference type="Proteomes" id="UP000234681">
    <property type="component" value="Chromosome 2"/>
</dbReference>
<protein>
    <submittedName>
        <fullName evidence="1">RCG29042</fullName>
    </submittedName>
</protein>